<sequence length="141" mass="15544">MALTTEQSAELWRGGSPATAVPFFRQENCSGLCVSVWMPAMISTPMKISKHRDREPQIFFVSGEGDYETKQFGSFGTKNWAAINAFGSLRSMPSSLSFSGHERLSDITTWSSSDITTWSELSKSSSSKILISANVKAYRLS</sequence>
<gene>
    <name evidence="1" type="ORF">MRB53_009039</name>
</gene>
<organism evidence="1 2">
    <name type="scientific">Persea americana</name>
    <name type="common">Avocado</name>
    <dbReference type="NCBI Taxonomy" id="3435"/>
    <lineage>
        <taxon>Eukaryota</taxon>
        <taxon>Viridiplantae</taxon>
        <taxon>Streptophyta</taxon>
        <taxon>Embryophyta</taxon>
        <taxon>Tracheophyta</taxon>
        <taxon>Spermatophyta</taxon>
        <taxon>Magnoliopsida</taxon>
        <taxon>Magnoliidae</taxon>
        <taxon>Laurales</taxon>
        <taxon>Lauraceae</taxon>
        <taxon>Persea</taxon>
    </lineage>
</organism>
<protein>
    <submittedName>
        <fullName evidence="1">Uncharacterized protein</fullName>
    </submittedName>
</protein>
<dbReference type="Proteomes" id="UP001234297">
    <property type="component" value="Chromosome 3"/>
</dbReference>
<keyword evidence="2" id="KW-1185">Reference proteome</keyword>
<comment type="caution">
    <text evidence="1">The sequence shown here is derived from an EMBL/GenBank/DDBJ whole genome shotgun (WGS) entry which is preliminary data.</text>
</comment>
<dbReference type="EMBL" id="CM056811">
    <property type="protein sequence ID" value="KAJ8634772.1"/>
    <property type="molecule type" value="Genomic_DNA"/>
</dbReference>
<evidence type="ECO:0000313" key="2">
    <source>
        <dbReference type="Proteomes" id="UP001234297"/>
    </source>
</evidence>
<evidence type="ECO:0000313" key="1">
    <source>
        <dbReference type="EMBL" id="KAJ8634772.1"/>
    </source>
</evidence>
<accession>A0ACC2LNW7</accession>
<name>A0ACC2LNW7_PERAE</name>
<proteinExistence type="predicted"/>
<reference evidence="1 2" key="1">
    <citation type="journal article" date="2022" name="Hortic Res">
        <title>A haplotype resolved chromosomal level avocado genome allows analysis of novel avocado genes.</title>
        <authorList>
            <person name="Nath O."/>
            <person name="Fletcher S.J."/>
            <person name="Hayward A."/>
            <person name="Shaw L.M."/>
            <person name="Masouleh A.K."/>
            <person name="Furtado A."/>
            <person name="Henry R.J."/>
            <person name="Mitter N."/>
        </authorList>
    </citation>
    <scope>NUCLEOTIDE SEQUENCE [LARGE SCALE GENOMIC DNA]</scope>
    <source>
        <strain evidence="2">cv. Hass</strain>
    </source>
</reference>